<dbReference type="PANTHER" id="PTHR41286:SF1">
    <property type="entry name" value="HNH NUCLEASE YAJD-RELATED"/>
    <property type="match status" value="1"/>
</dbReference>
<evidence type="ECO:0000313" key="7">
    <source>
        <dbReference type="EMBL" id="ERL64038.1"/>
    </source>
</evidence>
<dbReference type="GO" id="GO:0016787">
    <property type="term" value="F:hydrolase activity"/>
    <property type="evidence" value="ECO:0007669"/>
    <property type="project" value="UniProtKB-KW"/>
</dbReference>
<dbReference type="GO" id="GO:0005829">
    <property type="term" value="C:cytosol"/>
    <property type="evidence" value="ECO:0007669"/>
    <property type="project" value="TreeGrafter"/>
</dbReference>
<dbReference type="eggNOG" id="COG1403">
    <property type="taxonomic scope" value="Bacteria"/>
</dbReference>
<reference evidence="8" key="1">
    <citation type="journal article" date="2013" name="Genome Announc.">
        <title>Whole-Genome Sequencing of Lactobacillus shenzhenensis Strain LY-73T.</title>
        <authorList>
            <person name="Lin Z."/>
            <person name="Liu Z."/>
            <person name="Yang R."/>
            <person name="Zou Y."/>
            <person name="Wan D."/>
            <person name="Chen J."/>
            <person name="Guo M."/>
            <person name="Zhao J."/>
            <person name="Fang C."/>
            <person name="Yang R."/>
            <person name="Liu F."/>
        </authorList>
    </citation>
    <scope>NUCLEOTIDE SEQUENCE [LARGE SCALE GENOMIC DNA]</scope>
    <source>
        <strain evidence="8">LY-73</strain>
    </source>
</reference>
<feature type="region of interest" description="Disordered" evidence="5">
    <location>
        <begin position="66"/>
        <end position="86"/>
    </location>
</feature>
<keyword evidence="1" id="KW-0540">Nuclease</keyword>
<accession>U4TQ60</accession>
<evidence type="ECO:0000256" key="1">
    <source>
        <dbReference type="ARBA" id="ARBA00022722"/>
    </source>
</evidence>
<keyword evidence="8" id="KW-1185">Reference proteome</keyword>
<evidence type="ECO:0000256" key="5">
    <source>
        <dbReference type="SAM" id="MobiDB-lite"/>
    </source>
</evidence>
<protein>
    <recommendedName>
        <fullName evidence="4">Putative HNH nuclease YajD</fullName>
    </recommendedName>
</protein>
<sequence>MTVSKTVHAGSSPAKPVHVGQPSERVAVFVGQRLIDRWRLADISREVFVMAIQKLVVVNGRPTLVDYSEPSRQERDRNYSSDRRQNRPEYTRFYSSSIWRKTRAQVLLRDNGECQHCGMPATMVDHIVPSADDWTDRLDPDNLQALCDSCHHIKTDREERAKQREVQRAMTVTVVCGYPGSGRASYVQQHEAEHDIIIDKYALMQSLSGRGKYDVDADIDDYAELAYELLLRKVKVDTRYNRVWIILAGPDTRLDSLLVSHNVEHILIDTDKSTCMDRLSKLDIDSDVVTELMRQVDVAKATNQFDKFIKIK</sequence>
<evidence type="ECO:0000256" key="4">
    <source>
        <dbReference type="ARBA" id="ARBA00040194"/>
    </source>
</evidence>
<dbReference type="STRING" id="1231336.L248_1685"/>
<dbReference type="AlphaFoldDB" id="U4TQ60"/>
<organism evidence="7 8">
    <name type="scientific">Schleiferilactobacillus shenzhenensis LY-73</name>
    <dbReference type="NCBI Taxonomy" id="1231336"/>
    <lineage>
        <taxon>Bacteria</taxon>
        <taxon>Bacillati</taxon>
        <taxon>Bacillota</taxon>
        <taxon>Bacilli</taxon>
        <taxon>Lactobacillales</taxon>
        <taxon>Lactobacillaceae</taxon>
        <taxon>Schleiferilactobacillus</taxon>
    </lineage>
</organism>
<comment type="similarity">
    <text evidence="3">Belongs to the HNH nuclease family.</text>
</comment>
<dbReference type="Proteomes" id="UP000030647">
    <property type="component" value="Unassembled WGS sequence"/>
</dbReference>
<dbReference type="GO" id="GO:0004519">
    <property type="term" value="F:endonuclease activity"/>
    <property type="evidence" value="ECO:0007669"/>
    <property type="project" value="InterPro"/>
</dbReference>
<keyword evidence="2" id="KW-0378">Hydrolase</keyword>
<dbReference type="SMART" id="SM00507">
    <property type="entry name" value="HNHc"/>
    <property type="match status" value="1"/>
</dbReference>
<evidence type="ECO:0000256" key="3">
    <source>
        <dbReference type="ARBA" id="ARBA00038412"/>
    </source>
</evidence>
<dbReference type="HOGENOM" id="CLU_1052888_0_0_9"/>
<feature type="domain" description="HNH nuclease" evidence="6">
    <location>
        <begin position="101"/>
        <end position="152"/>
    </location>
</feature>
<dbReference type="GO" id="GO:0008270">
    <property type="term" value="F:zinc ion binding"/>
    <property type="evidence" value="ECO:0007669"/>
    <property type="project" value="InterPro"/>
</dbReference>
<proteinExistence type="inferred from homology"/>
<evidence type="ECO:0000259" key="6">
    <source>
        <dbReference type="SMART" id="SM00507"/>
    </source>
</evidence>
<dbReference type="Gene3D" id="1.10.30.50">
    <property type="match status" value="1"/>
</dbReference>
<evidence type="ECO:0000313" key="8">
    <source>
        <dbReference type="Proteomes" id="UP000030647"/>
    </source>
</evidence>
<dbReference type="PANTHER" id="PTHR41286">
    <property type="entry name" value="HNH NUCLEASE YAJD-RELATED"/>
    <property type="match status" value="1"/>
</dbReference>
<dbReference type="EMBL" id="KI271606">
    <property type="protein sequence ID" value="ERL64038.1"/>
    <property type="molecule type" value="Genomic_DNA"/>
</dbReference>
<dbReference type="CDD" id="cd00085">
    <property type="entry name" value="HNHc"/>
    <property type="match status" value="1"/>
</dbReference>
<dbReference type="Pfam" id="PF01844">
    <property type="entry name" value="HNH"/>
    <property type="match status" value="1"/>
</dbReference>
<evidence type="ECO:0000256" key="2">
    <source>
        <dbReference type="ARBA" id="ARBA00022801"/>
    </source>
</evidence>
<dbReference type="GO" id="GO:0003676">
    <property type="term" value="F:nucleic acid binding"/>
    <property type="evidence" value="ECO:0007669"/>
    <property type="project" value="InterPro"/>
</dbReference>
<name>U4TQ60_9LACO</name>
<dbReference type="InterPro" id="IPR002711">
    <property type="entry name" value="HNH"/>
</dbReference>
<gene>
    <name evidence="7" type="ORF">L248_1685</name>
</gene>
<dbReference type="InterPro" id="IPR003615">
    <property type="entry name" value="HNH_nuc"/>
</dbReference>
<feature type="compositionally biased region" description="Basic and acidic residues" evidence="5">
    <location>
        <begin position="69"/>
        <end position="86"/>
    </location>
</feature>